<dbReference type="Gene3D" id="1.20.910.10">
    <property type="entry name" value="Heme oxygenase-like"/>
    <property type="match status" value="1"/>
</dbReference>
<dbReference type="EMBL" id="DSRU01000069">
    <property type="protein sequence ID" value="HFM97321.1"/>
    <property type="molecule type" value="Genomic_DNA"/>
</dbReference>
<gene>
    <name evidence="1" type="ORF">ENR64_06050</name>
</gene>
<organism evidence="1">
    <name type="scientific">Oscillatoriales cyanobacterium SpSt-418</name>
    <dbReference type="NCBI Taxonomy" id="2282169"/>
    <lineage>
        <taxon>Bacteria</taxon>
        <taxon>Bacillati</taxon>
        <taxon>Cyanobacteriota</taxon>
        <taxon>Cyanophyceae</taxon>
        <taxon>Oscillatoriophycideae</taxon>
        <taxon>Oscillatoriales</taxon>
    </lineage>
</organism>
<dbReference type="AlphaFoldDB" id="A0A7C3PNG5"/>
<proteinExistence type="predicted"/>
<evidence type="ECO:0008006" key="2">
    <source>
        <dbReference type="Google" id="ProtNLM"/>
    </source>
</evidence>
<evidence type="ECO:0000313" key="1">
    <source>
        <dbReference type="EMBL" id="HFM97321.1"/>
    </source>
</evidence>
<comment type="caution">
    <text evidence="1">The sequence shown here is derived from an EMBL/GenBank/DDBJ whole genome shotgun (WGS) entry which is preliminary data.</text>
</comment>
<name>A0A7C3PNG5_9CYAN</name>
<sequence length="251" mass="29118">MKYVLKKILEHKQAYSKLPLFQYMRDSSLTEEERLGFYPCMAHFILSFGDINKYMLREEPAINTYQQQVNDHTYEDDHHWPWYLEDFTKLGFDHLCSPTSWMRFLWSDETRQNRILTYRLAALISEASAVERIAIIEAIEETGNVLFSTMLNLAKAIETRRGIELRYCGEFHFSLESGHSAGSDHAEIAGILLDETTQARCLSLVDEVFELFEAWTHELLDYAKAHSTTLSSQGKSFDLISNPRCPQLVES</sequence>
<dbReference type="InterPro" id="IPR016084">
    <property type="entry name" value="Haem_Oase-like_multi-hlx"/>
</dbReference>
<protein>
    <recommendedName>
        <fullName evidence="2">Iron-containing redox enzyme family protein</fullName>
    </recommendedName>
</protein>
<reference evidence="1" key="1">
    <citation type="journal article" date="2020" name="mSystems">
        <title>Genome- and Community-Level Interaction Insights into Carbon Utilization and Element Cycling Functions of Hydrothermarchaeota in Hydrothermal Sediment.</title>
        <authorList>
            <person name="Zhou Z."/>
            <person name="Liu Y."/>
            <person name="Xu W."/>
            <person name="Pan J."/>
            <person name="Luo Z.H."/>
            <person name="Li M."/>
        </authorList>
    </citation>
    <scope>NUCLEOTIDE SEQUENCE [LARGE SCALE GENOMIC DNA]</scope>
    <source>
        <strain evidence="1">SpSt-418</strain>
    </source>
</reference>
<accession>A0A7C3PNG5</accession>